<comment type="caution">
    <text evidence="1">The sequence shown here is derived from an EMBL/GenBank/DDBJ whole genome shotgun (WGS) entry which is preliminary data.</text>
</comment>
<dbReference type="Proteomes" id="UP001583186">
    <property type="component" value="Unassembled WGS sequence"/>
</dbReference>
<keyword evidence="2" id="KW-1185">Reference proteome</keyword>
<sequence length="60" mass="6718">MFIALELDRSNLGQTLSDDFLTDLGLSTNDYKLGTTVRLIPFLCAEIPSQLVSKWMGPDR</sequence>
<evidence type="ECO:0000313" key="1">
    <source>
        <dbReference type="EMBL" id="KAL1887798.1"/>
    </source>
</evidence>
<name>A0ABR3YHK1_9PEZI</name>
<protein>
    <submittedName>
        <fullName evidence="1">Uncharacterized protein</fullName>
    </submittedName>
</protein>
<dbReference type="EMBL" id="JAWCUI010000108">
    <property type="protein sequence ID" value="KAL1887798.1"/>
    <property type="molecule type" value="Genomic_DNA"/>
</dbReference>
<organism evidence="1 2">
    <name type="scientific">Sporothrix stenoceras</name>
    <dbReference type="NCBI Taxonomy" id="5173"/>
    <lineage>
        <taxon>Eukaryota</taxon>
        <taxon>Fungi</taxon>
        <taxon>Dikarya</taxon>
        <taxon>Ascomycota</taxon>
        <taxon>Pezizomycotina</taxon>
        <taxon>Sordariomycetes</taxon>
        <taxon>Sordariomycetidae</taxon>
        <taxon>Ophiostomatales</taxon>
        <taxon>Ophiostomataceae</taxon>
        <taxon>Sporothrix</taxon>
    </lineage>
</organism>
<gene>
    <name evidence="1" type="ORF">Sste5346_009973</name>
</gene>
<reference evidence="1 2" key="1">
    <citation type="journal article" date="2024" name="IMA Fungus">
        <title>IMA Genome - F19 : A genome assembly and annotation guide to empower mycologists, including annotated draft genome sequences of Ceratocystis pirilliformis, Diaporthe australafricana, Fusarium ophioides, Paecilomyces lecythidis, and Sporothrix stenoceras.</title>
        <authorList>
            <person name="Aylward J."/>
            <person name="Wilson A.M."/>
            <person name="Visagie C.M."/>
            <person name="Spraker J."/>
            <person name="Barnes I."/>
            <person name="Buitendag C."/>
            <person name="Ceriani C."/>
            <person name="Del Mar Angel L."/>
            <person name="du Plessis D."/>
            <person name="Fuchs T."/>
            <person name="Gasser K."/>
            <person name="Kramer D."/>
            <person name="Li W."/>
            <person name="Munsamy K."/>
            <person name="Piso A."/>
            <person name="Price J.L."/>
            <person name="Sonnekus B."/>
            <person name="Thomas C."/>
            <person name="van der Nest A."/>
            <person name="van Dijk A."/>
            <person name="van Heerden A."/>
            <person name="van Vuuren N."/>
            <person name="Yilmaz N."/>
            <person name="Duong T.A."/>
            <person name="van der Merwe N.A."/>
            <person name="Wingfield M.J."/>
            <person name="Wingfield B.D."/>
        </authorList>
    </citation>
    <scope>NUCLEOTIDE SEQUENCE [LARGE SCALE GENOMIC DNA]</scope>
    <source>
        <strain evidence="1 2">CMW 5346</strain>
    </source>
</reference>
<accession>A0ABR3YHK1</accession>
<proteinExistence type="predicted"/>
<evidence type="ECO:0000313" key="2">
    <source>
        <dbReference type="Proteomes" id="UP001583186"/>
    </source>
</evidence>